<evidence type="ECO:0000313" key="2">
    <source>
        <dbReference type="Proteomes" id="UP000037977"/>
    </source>
</evidence>
<dbReference type="PATRIC" id="fig|33935.3.peg.3506"/>
<proteinExistence type="predicted"/>
<keyword evidence="2" id="KW-1185">Reference proteome</keyword>
<gene>
    <name evidence="1" type="ORF">ADM90_13290</name>
</gene>
<dbReference type="EMBL" id="LGCI01000008">
    <property type="protein sequence ID" value="KOY81879.1"/>
    <property type="molecule type" value="Genomic_DNA"/>
</dbReference>
<dbReference type="AlphaFoldDB" id="A0A0M9DJ08"/>
<accession>A0A0M9DJ08</accession>
<comment type="caution">
    <text evidence="1">The sequence shown here is derived from an EMBL/GenBank/DDBJ whole genome shotgun (WGS) entry which is preliminary data.</text>
</comment>
<dbReference type="OrthoDB" id="2735505at2"/>
<organism evidence="1 2">
    <name type="scientific">Lysinibacillus macroides</name>
    <dbReference type="NCBI Taxonomy" id="33935"/>
    <lineage>
        <taxon>Bacteria</taxon>
        <taxon>Bacillati</taxon>
        <taxon>Bacillota</taxon>
        <taxon>Bacilli</taxon>
        <taxon>Bacillales</taxon>
        <taxon>Bacillaceae</taxon>
        <taxon>Lysinibacillus</taxon>
    </lineage>
</organism>
<protein>
    <submittedName>
        <fullName evidence="1">Uncharacterized protein</fullName>
    </submittedName>
</protein>
<dbReference type="Proteomes" id="UP000037977">
    <property type="component" value="Unassembled WGS sequence"/>
</dbReference>
<sequence>MVDGFYNAYSNLIEARLADIYKSEEYTVLTETIFHEFEQKLSAKIGELGTEERESLFEDFQTAIFNQTHHQNKLTYRIAFNDALSFFMDTILTQKR</sequence>
<dbReference type="STRING" id="33935.ADM90_13290"/>
<name>A0A0M9DJ08_9BACI</name>
<evidence type="ECO:0000313" key="1">
    <source>
        <dbReference type="EMBL" id="KOY81879.1"/>
    </source>
</evidence>
<dbReference type="RefSeq" id="WP_053995449.1">
    <property type="nucleotide sequence ID" value="NZ_CP065643.1"/>
</dbReference>
<reference evidence="1 2" key="1">
    <citation type="submission" date="2015-07" db="EMBL/GenBank/DDBJ databases">
        <title>Genome sequencing project for genomic taxonomy and phylogenomics of Bacillus-like bacteria.</title>
        <authorList>
            <person name="Liu B."/>
            <person name="Wang J."/>
            <person name="Zhu Y."/>
            <person name="Liu G."/>
            <person name="Chen Q."/>
            <person name="Chen Z."/>
            <person name="Che J."/>
            <person name="Ge C."/>
            <person name="Shi H."/>
            <person name="Pan Z."/>
            <person name="Liu X."/>
        </authorList>
    </citation>
    <scope>NUCLEOTIDE SEQUENCE [LARGE SCALE GENOMIC DNA]</scope>
    <source>
        <strain evidence="1 2">DSM 54</strain>
    </source>
</reference>